<dbReference type="EC" id="2.7.1.144" evidence="7"/>
<feature type="domain" description="Carbohydrate kinase PfkB" evidence="9">
    <location>
        <begin position="7"/>
        <end position="291"/>
    </location>
</feature>
<protein>
    <recommendedName>
        <fullName evidence="7">Tagatose-6-phosphate kinase</fullName>
        <ecNumber evidence="7">2.7.1.144</ecNumber>
    </recommendedName>
</protein>
<dbReference type="Pfam" id="PF00294">
    <property type="entry name" value="PfkB"/>
    <property type="match status" value="1"/>
</dbReference>
<comment type="caution">
    <text evidence="10">The sequence shown here is derived from an EMBL/GenBank/DDBJ whole genome shotgun (WGS) entry which is preliminary data.</text>
</comment>
<evidence type="ECO:0000256" key="1">
    <source>
        <dbReference type="ARBA" id="ARBA00005380"/>
    </source>
</evidence>
<evidence type="ECO:0000256" key="8">
    <source>
        <dbReference type="RuleBase" id="RU369061"/>
    </source>
</evidence>
<dbReference type="AlphaFoldDB" id="A0A7C8HFH1"/>
<dbReference type="PROSITE" id="PS00584">
    <property type="entry name" value="PFKB_KINASES_2"/>
    <property type="match status" value="1"/>
</dbReference>
<dbReference type="GO" id="GO:0005524">
    <property type="term" value="F:ATP binding"/>
    <property type="evidence" value="ECO:0007669"/>
    <property type="project" value="UniProtKB-UniRule"/>
</dbReference>
<dbReference type="SUPFAM" id="SSF53613">
    <property type="entry name" value="Ribokinase-like"/>
    <property type="match status" value="1"/>
</dbReference>
<evidence type="ECO:0000256" key="2">
    <source>
        <dbReference type="ARBA" id="ARBA00022679"/>
    </source>
</evidence>
<keyword evidence="3 7" id="KW-0547">Nucleotide-binding</keyword>
<dbReference type="GO" id="GO:0016052">
    <property type="term" value="P:carbohydrate catabolic process"/>
    <property type="evidence" value="ECO:0007669"/>
    <property type="project" value="UniProtKB-ARBA"/>
</dbReference>
<keyword evidence="2 7" id="KW-0808">Transferase</keyword>
<dbReference type="Gene3D" id="3.40.1190.20">
    <property type="match status" value="1"/>
</dbReference>
<gene>
    <name evidence="10" type="primary">pfkB</name>
    <name evidence="10" type="ORF">GND95_12365</name>
</gene>
<reference evidence="10 11" key="1">
    <citation type="submission" date="2019-12" db="EMBL/GenBank/DDBJ databases">
        <title>Defluviitalea raffinosedens, isolated from a biogas fermenter, genome sequencing and characterization.</title>
        <authorList>
            <person name="Rettenmaier R."/>
            <person name="Schneider M."/>
            <person name="Neuhaus K."/>
            <person name="Liebl W."/>
            <person name="Zverlov V."/>
        </authorList>
    </citation>
    <scope>NUCLEOTIDE SEQUENCE [LARGE SCALE GENOMIC DNA]</scope>
    <source>
        <strain evidence="10 11">249c-K6</strain>
    </source>
</reference>
<dbReference type="Proteomes" id="UP000483018">
    <property type="component" value="Unassembled WGS sequence"/>
</dbReference>
<evidence type="ECO:0000256" key="3">
    <source>
        <dbReference type="ARBA" id="ARBA00022741"/>
    </source>
</evidence>
<dbReference type="InterPro" id="IPR017583">
    <property type="entry name" value="Tagatose/fructose_Pkinase"/>
</dbReference>
<comment type="function">
    <text evidence="8">Catalyzes the ATP-dependent phosphorylation of fructose-l-phosphate to fructose-l,6-bisphosphate.</text>
</comment>
<comment type="similarity">
    <text evidence="1">Belongs to the carbohydrate kinase pfkB family.</text>
</comment>
<evidence type="ECO:0000313" key="10">
    <source>
        <dbReference type="EMBL" id="KAE9630210.1"/>
    </source>
</evidence>
<dbReference type="GO" id="GO:0009024">
    <property type="term" value="F:tagatose-6-phosphate kinase activity"/>
    <property type="evidence" value="ECO:0007669"/>
    <property type="project" value="UniProtKB-EC"/>
</dbReference>
<dbReference type="GO" id="GO:0005988">
    <property type="term" value="P:lactose metabolic process"/>
    <property type="evidence" value="ECO:0007669"/>
    <property type="project" value="UniProtKB-KW"/>
</dbReference>
<dbReference type="PANTHER" id="PTHR46566:SF2">
    <property type="entry name" value="ATP-DEPENDENT 6-PHOSPHOFRUCTOKINASE ISOZYME 2"/>
    <property type="match status" value="1"/>
</dbReference>
<keyword evidence="11" id="KW-1185">Reference proteome</keyword>
<dbReference type="PANTHER" id="PTHR46566">
    <property type="entry name" value="1-PHOSPHOFRUCTOKINASE-RELATED"/>
    <property type="match status" value="1"/>
</dbReference>
<accession>A0A7C8HFH1</accession>
<dbReference type="InterPro" id="IPR029056">
    <property type="entry name" value="Ribokinase-like"/>
</dbReference>
<comment type="catalytic activity">
    <reaction evidence="6 8">
        <text>beta-D-fructose 1-phosphate + ATP = beta-D-fructose 1,6-bisphosphate + ADP + H(+)</text>
        <dbReference type="Rhea" id="RHEA:14213"/>
        <dbReference type="ChEBI" id="CHEBI:15378"/>
        <dbReference type="ChEBI" id="CHEBI:30616"/>
        <dbReference type="ChEBI" id="CHEBI:32966"/>
        <dbReference type="ChEBI" id="CHEBI:138881"/>
        <dbReference type="ChEBI" id="CHEBI:456216"/>
        <dbReference type="EC" id="2.7.1.56"/>
    </reaction>
</comment>
<evidence type="ECO:0000313" key="11">
    <source>
        <dbReference type="Proteomes" id="UP000483018"/>
    </source>
</evidence>
<dbReference type="InterPro" id="IPR011611">
    <property type="entry name" value="PfkB_dom"/>
</dbReference>
<organism evidence="10 11">
    <name type="scientific">Defluviitalea raffinosedens</name>
    <dbReference type="NCBI Taxonomy" id="1450156"/>
    <lineage>
        <taxon>Bacteria</taxon>
        <taxon>Bacillati</taxon>
        <taxon>Bacillota</taxon>
        <taxon>Clostridia</taxon>
        <taxon>Lachnospirales</taxon>
        <taxon>Defluviitaleaceae</taxon>
        <taxon>Defluviitalea</taxon>
    </lineage>
</organism>
<dbReference type="NCBIfam" id="TIGR03828">
    <property type="entry name" value="pfkB"/>
    <property type="match status" value="1"/>
</dbReference>
<dbReference type="GO" id="GO:0044281">
    <property type="term" value="P:small molecule metabolic process"/>
    <property type="evidence" value="ECO:0007669"/>
    <property type="project" value="UniProtKB-ARBA"/>
</dbReference>
<dbReference type="RefSeq" id="WP_158741468.1">
    <property type="nucleotide sequence ID" value="NZ_JAFBEP010000010.1"/>
</dbReference>
<dbReference type="InterPro" id="IPR022463">
    <property type="entry name" value="1-PFruKinase"/>
</dbReference>
<dbReference type="InterPro" id="IPR002173">
    <property type="entry name" value="Carboh/pur_kinase_PfkB_CS"/>
</dbReference>
<name>A0A7C8HFH1_9FIRM</name>
<comment type="similarity">
    <text evidence="7">Belongs to the carbohydrate kinase PfkB family. LacC subfamily.</text>
</comment>
<proteinExistence type="inferred from homology"/>
<dbReference type="GO" id="GO:2001059">
    <property type="term" value="P:D-tagatose 6-phosphate catabolic process"/>
    <property type="evidence" value="ECO:0007669"/>
    <property type="project" value="UniProtKB-UniPathway"/>
</dbReference>
<dbReference type="UniPathway" id="UPA00704">
    <property type="reaction ID" value="UER00715"/>
</dbReference>
<dbReference type="GO" id="GO:0005829">
    <property type="term" value="C:cytosol"/>
    <property type="evidence" value="ECO:0007669"/>
    <property type="project" value="TreeGrafter"/>
</dbReference>
<dbReference type="CDD" id="cd01164">
    <property type="entry name" value="FruK_PfkB_like"/>
    <property type="match status" value="1"/>
</dbReference>
<evidence type="ECO:0000256" key="5">
    <source>
        <dbReference type="ARBA" id="ARBA00022840"/>
    </source>
</evidence>
<keyword evidence="5 7" id="KW-0067">ATP-binding</keyword>
<sequence length="311" mass="33902">MIVTVTLNPALDKTIQIDTFRISEVNRVLSVREDAGGKGINVSKLIHSLGGETIAVGAVAGAVGDFIEKQLDELGTPHDFVHTEGNTRTNTKIVDISLKTYTDINEPGTPLSQEALDQIEEKIFKYATEDGVVVFSGSIPSNVGKDIYGRWIKKVKAKGIKTILDADGELLKKGIEAGPYLIKPNIHELEMLYNKKFETREEAIRFAKNLLDYDIEIIALSMGGHGCAFITKDKIYFAKAIPVEVKSTVGAGDSMVAALAYAIQKNASLKEAIKLAVAAATASITNEGTQMGTKDQIEFWKDRVEFELLVL</sequence>
<evidence type="ECO:0000256" key="7">
    <source>
        <dbReference type="PIRNR" id="PIRNR000535"/>
    </source>
</evidence>
<dbReference type="EMBL" id="WSLF01000015">
    <property type="protein sequence ID" value="KAE9630210.1"/>
    <property type="molecule type" value="Genomic_DNA"/>
</dbReference>
<evidence type="ECO:0000256" key="6">
    <source>
        <dbReference type="ARBA" id="ARBA00047745"/>
    </source>
</evidence>
<comment type="pathway">
    <text evidence="7">Carbohydrate metabolism; D-tagatose 6-phosphate degradation; D-glyceraldehyde 3-phosphate and glycerone phosphate from D-tagatose 6-phosphate: step 1/2.</text>
</comment>
<dbReference type="OrthoDB" id="9801219at2"/>
<keyword evidence="7" id="KW-0423">Lactose metabolism</keyword>
<dbReference type="FunFam" id="3.40.1190.20:FF:000001">
    <property type="entry name" value="Phosphofructokinase"/>
    <property type="match status" value="1"/>
</dbReference>
<dbReference type="GO" id="GO:0008662">
    <property type="term" value="F:1-phosphofructokinase activity"/>
    <property type="evidence" value="ECO:0007669"/>
    <property type="project" value="UniProtKB-UniRule"/>
</dbReference>
<evidence type="ECO:0000256" key="4">
    <source>
        <dbReference type="ARBA" id="ARBA00022777"/>
    </source>
</evidence>
<evidence type="ECO:0000259" key="9">
    <source>
        <dbReference type="Pfam" id="PF00294"/>
    </source>
</evidence>
<dbReference type="PIRSF" id="PIRSF000535">
    <property type="entry name" value="1PFK/6PFK/LacC"/>
    <property type="match status" value="1"/>
</dbReference>
<keyword evidence="4 8" id="KW-0418">Kinase</keyword>
<comment type="catalytic activity">
    <reaction evidence="7">
        <text>D-tagatofuranose 6-phosphate + ATP = D-tagatofuranose 1,6-bisphosphate + ADP + H(+)</text>
        <dbReference type="Rhea" id="RHEA:12420"/>
        <dbReference type="ChEBI" id="CHEBI:15378"/>
        <dbReference type="ChEBI" id="CHEBI:30616"/>
        <dbReference type="ChEBI" id="CHEBI:58694"/>
        <dbReference type="ChEBI" id="CHEBI:58695"/>
        <dbReference type="ChEBI" id="CHEBI:456216"/>
        <dbReference type="EC" id="2.7.1.144"/>
    </reaction>
</comment>
<dbReference type="NCBIfam" id="TIGR03168">
    <property type="entry name" value="1-PFK"/>
    <property type="match status" value="1"/>
</dbReference>